<dbReference type="EMBL" id="JARKIB010000197">
    <property type="protein sequence ID" value="KAJ7725081.1"/>
    <property type="molecule type" value="Genomic_DNA"/>
</dbReference>
<evidence type="ECO:0000313" key="3">
    <source>
        <dbReference type="Proteomes" id="UP001215598"/>
    </source>
</evidence>
<gene>
    <name evidence="2" type="ORF">B0H16DRAFT_286066</name>
</gene>
<keyword evidence="3" id="KW-1185">Reference proteome</keyword>
<protein>
    <submittedName>
        <fullName evidence="2">Uncharacterized protein</fullName>
    </submittedName>
</protein>
<name>A0AAD7HP48_9AGAR</name>
<feature type="chain" id="PRO_5042245444" evidence="1">
    <location>
        <begin position="17"/>
        <end position="105"/>
    </location>
</feature>
<keyword evidence="1" id="KW-0732">Signal</keyword>
<reference evidence="2" key="1">
    <citation type="submission" date="2023-03" db="EMBL/GenBank/DDBJ databases">
        <title>Massive genome expansion in bonnet fungi (Mycena s.s.) driven by repeated elements and novel gene families across ecological guilds.</title>
        <authorList>
            <consortium name="Lawrence Berkeley National Laboratory"/>
            <person name="Harder C.B."/>
            <person name="Miyauchi S."/>
            <person name="Viragh M."/>
            <person name="Kuo A."/>
            <person name="Thoen E."/>
            <person name="Andreopoulos B."/>
            <person name="Lu D."/>
            <person name="Skrede I."/>
            <person name="Drula E."/>
            <person name="Henrissat B."/>
            <person name="Morin E."/>
            <person name="Kohler A."/>
            <person name="Barry K."/>
            <person name="LaButti K."/>
            <person name="Morin E."/>
            <person name="Salamov A."/>
            <person name="Lipzen A."/>
            <person name="Mereny Z."/>
            <person name="Hegedus B."/>
            <person name="Baldrian P."/>
            <person name="Stursova M."/>
            <person name="Weitz H."/>
            <person name="Taylor A."/>
            <person name="Grigoriev I.V."/>
            <person name="Nagy L.G."/>
            <person name="Martin F."/>
            <person name="Kauserud H."/>
        </authorList>
    </citation>
    <scope>NUCLEOTIDE SEQUENCE</scope>
    <source>
        <strain evidence="2">CBHHK182m</strain>
    </source>
</reference>
<sequence>MKFLYMLFAAAVPVLAVNITTFTVINCGGTSQVFPCDGLCHPSSNMRAFRVDAGAEHCVTVYSSSTCASGTLQFPTPNADGQCENIEASQATLSFLCSVDNTCAT</sequence>
<evidence type="ECO:0000313" key="2">
    <source>
        <dbReference type="EMBL" id="KAJ7725081.1"/>
    </source>
</evidence>
<dbReference type="Proteomes" id="UP001215598">
    <property type="component" value="Unassembled WGS sequence"/>
</dbReference>
<accession>A0AAD7HP48</accession>
<comment type="caution">
    <text evidence="2">The sequence shown here is derived from an EMBL/GenBank/DDBJ whole genome shotgun (WGS) entry which is preliminary data.</text>
</comment>
<feature type="signal peptide" evidence="1">
    <location>
        <begin position="1"/>
        <end position="16"/>
    </location>
</feature>
<evidence type="ECO:0000256" key="1">
    <source>
        <dbReference type="SAM" id="SignalP"/>
    </source>
</evidence>
<dbReference type="AlphaFoldDB" id="A0AAD7HP48"/>
<organism evidence="2 3">
    <name type="scientific">Mycena metata</name>
    <dbReference type="NCBI Taxonomy" id="1033252"/>
    <lineage>
        <taxon>Eukaryota</taxon>
        <taxon>Fungi</taxon>
        <taxon>Dikarya</taxon>
        <taxon>Basidiomycota</taxon>
        <taxon>Agaricomycotina</taxon>
        <taxon>Agaricomycetes</taxon>
        <taxon>Agaricomycetidae</taxon>
        <taxon>Agaricales</taxon>
        <taxon>Marasmiineae</taxon>
        <taxon>Mycenaceae</taxon>
        <taxon>Mycena</taxon>
    </lineage>
</organism>
<proteinExistence type="predicted"/>